<dbReference type="Pfam" id="PF13662">
    <property type="entry name" value="Toprim_4"/>
    <property type="match status" value="1"/>
</dbReference>
<evidence type="ECO:0000313" key="9">
    <source>
        <dbReference type="EMBL" id="PIS41658.1"/>
    </source>
</evidence>
<dbReference type="NCBIfam" id="TIGR00615">
    <property type="entry name" value="recR"/>
    <property type="match status" value="1"/>
</dbReference>
<dbReference type="SUPFAM" id="SSF111304">
    <property type="entry name" value="Recombination protein RecR"/>
    <property type="match status" value="1"/>
</dbReference>
<evidence type="ECO:0000256" key="3">
    <source>
        <dbReference type="ARBA" id="ARBA00022771"/>
    </source>
</evidence>
<reference evidence="10" key="1">
    <citation type="submission" date="2017-09" db="EMBL/GenBank/DDBJ databases">
        <title>Depth-based differentiation of microbial function through sediment-hosted aquifers and enrichment of novel symbionts in the deep terrestrial subsurface.</title>
        <authorList>
            <person name="Probst A.J."/>
            <person name="Ladd B."/>
            <person name="Jarett J.K."/>
            <person name="Geller-Mcgrath D.E."/>
            <person name="Sieber C.M.K."/>
            <person name="Emerson J.B."/>
            <person name="Anantharaman K."/>
            <person name="Thomas B.C."/>
            <person name="Malmstrom R."/>
            <person name="Stieglmeier M."/>
            <person name="Klingl A."/>
            <person name="Woyke T."/>
            <person name="Ryan C.M."/>
            <person name="Banfield J.F."/>
        </authorList>
    </citation>
    <scope>NUCLEOTIDE SEQUENCE [LARGE SCALE GENOMIC DNA]</scope>
</reference>
<dbReference type="GO" id="GO:0003677">
    <property type="term" value="F:DNA binding"/>
    <property type="evidence" value="ECO:0007669"/>
    <property type="project" value="UniProtKB-UniRule"/>
</dbReference>
<evidence type="ECO:0000256" key="1">
    <source>
        <dbReference type="ARBA" id="ARBA00022723"/>
    </source>
</evidence>
<accession>A0A2H0YT35</accession>
<protein>
    <recommendedName>
        <fullName evidence="7">Recombination protein RecR</fullName>
    </recommendedName>
</protein>
<dbReference type="SMART" id="SM00493">
    <property type="entry name" value="TOPRIM"/>
    <property type="match status" value="1"/>
</dbReference>
<sequence length="203" mass="22351">MTHYPKAIQDAIQELSHLPGIGTKTAERLVLSILRKKKQDQTALTASLTQLQNNIRMCTLCGYVTDNSDGICAYCKDASRNNNTICVVADMQTLQVIEKSGVFHGAYHVLGGTINPIEGISADMLNIESLLQRVRSAKTKIREVLLATGTDIEGEQTALFLAQKLKPLRVKITRLARGIPRGSNLEYADEMTLADAIQNRQQV</sequence>
<dbReference type="InterPro" id="IPR006171">
    <property type="entry name" value="TOPRIM_dom"/>
</dbReference>
<dbReference type="Gene3D" id="1.10.8.420">
    <property type="entry name" value="RecR Domain 1"/>
    <property type="match status" value="1"/>
</dbReference>
<dbReference type="Proteomes" id="UP000228711">
    <property type="component" value="Unassembled WGS sequence"/>
</dbReference>
<proteinExistence type="inferred from homology"/>
<keyword evidence="1 7" id="KW-0479">Metal-binding</keyword>
<dbReference type="PANTHER" id="PTHR30446">
    <property type="entry name" value="RECOMBINATION PROTEIN RECR"/>
    <property type="match status" value="1"/>
</dbReference>
<evidence type="ECO:0000256" key="7">
    <source>
        <dbReference type="HAMAP-Rule" id="MF_00017"/>
    </source>
</evidence>
<keyword evidence="2 7" id="KW-0227">DNA damage</keyword>
<keyword evidence="3 7" id="KW-0863">Zinc-finger</keyword>
<dbReference type="PANTHER" id="PTHR30446:SF0">
    <property type="entry name" value="RECOMBINATION PROTEIN RECR"/>
    <property type="match status" value="1"/>
</dbReference>
<dbReference type="EMBL" id="PEXV01000069">
    <property type="protein sequence ID" value="PIS41658.1"/>
    <property type="molecule type" value="Genomic_DNA"/>
</dbReference>
<feature type="domain" description="Toprim" evidence="8">
    <location>
        <begin position="83"/>
        <end position="180"/>
    </location>
</feature>
<evidence type="ECO:0000256" key="5">
    <source>
        <dbReference type="ARBA" id="ARBA00023172"/>
    </source>
</evidence>
<comment type="similarity">
    <text evidence="7">Belongs to the RecR family.</text>
</comment>
<keyword evidence="6 7" id="KW-0234">DNA repair</keyword>
<dbReference type="Pfam" id="PF21175">
    <property type="entry name" value="RecR_C"/>
    <property type="match status" value="1"/>
</dbReference>
<dbReference type="InterPro" id="IPR000093">
    <property type="entry name" value="DNA_Rcmb_RecR"/>
</dbReference>
<dbReference type="CDD" id="cd01025">
    <property type="entry name" value="TOPRIM_recR"/>
    <property type="match status" value="1"/>
</dbReference>
<dbReference type="AlphaFoldDB" id="A0A2H0YT35"/>
<evidence type="ECO:0000256" key="2">
    <source>
        <dbReference type="ARBA" id="ARBA00022763"/>
    </source>
</evidence>
<dbReference type="Pfam" id="PF21176">
    <property type="entry name" value="RecR_HhH"/>
    <property type="match status" value="1"/>
</dbReference>
<comment type="function">
    <text evidence="7">May play a role in DNA repair. It seems to be involved in an RecBC-independent recombinational process of DNA repair. It may act with RecF and RecO.</text>
</comment>
<organism evidence="9 10">
    <name type="scientific">Candidatus Kerfeldbacteria bacterium CG08_land_8_20_14_0_20_42_7</name>
    <dbReference type="NCBI Taxonomy" id="2014245"/>
    <lineage>
        <taxon>Bacteria</taxon>
        <taxon>Candidatus Kerfeldiibacteriota</taxon>
    </lineage>
</organism>
<name>A0A2H0YT35_9BACT</name>
<dbReference type="PROSITE" id="PS50880">
    <property type="entry name" value="TOPRIM"/>
    <property type="match status" value="1"/>
</dbReference>
<evidence type="ECO:0000259" key="8">
    <source>
        <dbReference type="PROSITE" id="PS50880"/>
    </source>
</evidence>
<dbReference type="Gene3D" id="3.40.1360.10">
    <property type="match status" value="1"/>
</dbReference>
<keyword evidence="5 7" id="KW-0233">DNA recombination</keyword>
<evidence type="ECO:0000256" key="6">
    <source>
        <dbReference type="ARBA" id="ARBA00023204"/>
    </source>
</evidence>
<dbReference type="GO" id="GO:0008270">
    <property type="term" value="F:zinc ion binding"/>
    <property type="evidence" value="ECO:0007669"/>
    <property type="project" value="UniProtKB-KW"/>
</dbReference>
<evidence type="ECO:0000313" key="10">
    <source>
        <dbReference type="Proteomes" id="UP000228711"/>
    </source>
</evidence>
<comment type="caution">
    <text evidence="7">Lacks conserved residue(s) required for the propagation of feature annotation.</text>
</comment>
<dbReference type="Gene3D" id="6.10.250.240">
    <property type="match status" value="1"/>
</dbReference>
<dbReference type="GO" id="GO:0006281">
    <property type="term" value="P:DNA repair"/>
    <property type="evidence" value="ECO:0007669"/>
    <property type="project" value="UniProtKB-UniRule"/>
</dbReference>
<dbReference type="InterPro" id="IPR023627">
    <property type="entry name" value="Rcmb_RecR"/>
</dbReference>
<comment type="caution">
    <text evidence="9">The sequence shown here is derived from an EMBL/GenBank/DDBJ whole genome shotgun (WGS) entry which is preliminary data.</text>
</comment>
<gene>
    <name evidence="7" type="primary">recR</name>
    <name evidence="9" type="ORF">COT25_01995</name>
</gene>
<dbReference type="InterPro" id="IPR034137">
    <property type="entry name" value="TOPRIM_RecR"/>
</dbReference>
<evidence type="ECO:0000256" key="4">
    <source>
        <dbReference type="ARBA" id="ARBA00022833"/>
    </source>
</evidence>
<dbReference type="HAMAP" id="MF_00017">
    <property type="entry name" value="RecR"/>
    <property type="match status" value="1"/>
</dbReference>
<dbReference type="GO" id="GO:0006310">
    <property type="term" value="P:DNA recombination"/>
    <property type="evidence" value="ECO:0007669"/>
    <property type="project" value="UniProtKB-UniRule"/>
</dbReference>
<keyword evidence="4 7" id="KW-0862">Zinc</keyword>